<accession>A0AB38T836</accession>
<dbReference type="AlphaFoldDB" id="A0AB38T836"/>
<dbReference type="CDD" id="cd00093">
    <property type="entry name" value="HTH_XRE"/>
    <property type="match status" value="1"/>
</dbReference>
<name>A0AB38T836_9HYPH</name>
<dbReference type="RefSeq" id="WP_245265395.1">
    <property type="nucleotide sequence ID" value="NZ_CP088147.1"/>
</dbReference>
<proteinExistence type="predicted"/>
<keyword evidence="4" id="KW-1185">Reference proteome</keyword>
<protein>
    <submittedName>
        <fullName evidence="3">Helix-turn-helix transcriptional regulator</fullName>
    </submittedName>
</protein>
<keyword evidence="1" id="KW-0812">Transmembrane</keyword>
<evidence type="ECO:0000256" key="1">
    <source>
        <dbReference type="SAM" id="Phobius"/>
    </source>
</evidence>
<dbReference type="EMBL" id="CP088147">
    <property type="protein sequence ID" value="UTU50704.1"/>
    <property type="molecule type" value="Genomic_DNA"/>
</dbReference>
<dbReference type="SUPFAM" id="SSF47413">
    <property type="entry name" value="lambda repressor-like DNA-binding domains"/>
    <property type="match status" value="1"/>
</dbReference>
<dbReference type="Pfam" id="PF01381">
    <property type="entry name" value="HTH_3"/>
    <property type="match status" value="1"/>
</dbReference>
<feature type="domain" description="HTH cro/C1-type" evidence="2">
    <location>
        <begin position="63"/>
        <end position="116"/>
    </location>
</feature>
<reference evidence="3 4" key="1">
    <citation type="journal article" date="2022" name="Microbiol. Resour. Announc.">
        <title>Complete Genome Sequence of Mesorhizobium ciceri Strain R30, a Rhizobium Used as a Commercial Inoculant for Chickpea in Argentina.</title>
        <authorList>
            <person name="Foresto E."/>
            <person name="Revale S."/>
            <person name="Primo E."/>
            <person name="Nievas F."/>
            <person name="Carezzano E."/>
            <person name="Puente M."/>
            <person name="Alzari P."/>
            <person name="Mart M."/>
            <person name="Ben-Assaya M."/>
            <person name="Mornico D."/>
            <person name="Santoro M."/>
            <person name="Mart F."/>
            <person name="Giordano W."/>
            <person name="Bogino P."/>
        </authorList>
    </citation>
    <scope>NUCLEOTIDE SEQUENCE [LARGE SCALE GENOMIC DNA]</scope>
    <source>
        <strain evidence="3 4">R30</strain>
    </source>
</reference>
<feature type="transmembrane region" description="Helical" evidence="1">
    <location>
        <begin position="16"/>
        <end position="36"/>
    </location>
</feature>
<evidence type="ECO:0000313" key="3">
    <source>
        <dbReference type="EMBL" id="UTU50704.1"/>
    </source>
</evidence>
<dbReference type="InterPro" id="IPR001387">
    <property type="entry name" value="Cro/C1-type_HTH"/>
</dbReference>
<dbReference type="PROSITE" id="PS50943">
    <property type="entry name" value="HTH_CROC1"/>
    <property type="match status" value="1"/>
</dbReference>
<organism evidence="3 4">
    <name type="scientific">Mesorhizobium ciceri</name>
    <dbReference type="NCBI Taxonomy" id="39645"/>
    <lineage>
        <taxon>Bacteria</taxon>
        <taxon>Pseudomonadati</taxon>
        <taxon>Pseudomonadota</taxon>
        <taxon>Alphaproteobacteria</taxon>
        <taxon>Hyphomicrobiales</taxon>
        <taxon>Phyllobacteriaceae</taxon>
        <taxon>Mesorhizobium</taxon>
    </lineage>
</organism>
<evidence type="ECO:0000259" key="2">
    <source>
        <dbReference type="PROSITE" id="PS50943"/>
    </source>
</evidence>
<dbReference type="GO" id="GO:0003677">
    <property type="term" value="F:DNA binding"/>
    <property type="evidence" value="ECO:0007669"/>
    <property type="project" value="InterPro"/>
</dbReference>
<keyword evidence="1" id="KW-1133">Transmembrane helix</keyword>
<gene>
    <name evidence="3" type="ORF">LRP29_24965</name>
</gene>
<dbReference type="Proteomes" id="UP001060070">
    <property type="component" value="Chromosome"/>
</dbReference>
<dbReference type="InterPro" id="IPR010982">
    <property type="entry name" value="Lambda_DNA-bd_dom_sf"/>
</dbReference>
<keyword evidence="1" id="KW-0472">Membrane</keyword>
<dbReference type="SMART" id="SM00530">
    <property type="entry name" value="HTH_XRE"/>
    <property type="match status" value="1"/>
</dbReference>
<dbReference type="Gene3D" id="1.10.260.40">
    <property type="entry name" value="lambda repressor-like DNA-binding domains"/>
    <property type="match status" value="1"/>
</dbReference>
<evidence type="ECO:0000313" key="4">
    <source>
        <dbReference type="Proteomes" id="UP001060070"/>
    </source>
</evidence>
<sequence>MDSNPLIRGNQRPDRYGAGKMASIAPIIGAGGVYLWRRDSCGRMRAHDQLCAFRKMIVPNEILRAARVALGINQSMLAELSGVGKRTILRIERNERVAVRTLQRVQAALEARGVEFIPSGDGKGPGLRIPLSLLSRDDLRF</sequence>